<feature type="region of interest" description="Disordered" evidence="1">
    <location>
        <begin position="55"/>
        <end position="93"/>
    </location>
</feature>
<evidence type="ECO:0000256" key="1">
    <source>
        <dbReference type="SAM" id="MobiDB-lite"/>
    </source>
</evidence>
<evidence type="ECO:0000313" key="4">
    <source>
        <dbReference type="Proteomes" id="UP000635996"/>
    </source>
</evidence>
<accession>A0ABX0YUD3</accession>
<dbReference type="RefSeq" id="WP_168131969.1">
    <property type="nucleotide sequence ID" value="NZ_BMVZ01000019.1"/>
</dbReference>
<feature type="compositionally biased region" description="Low complexity" evidence="1">
    <location>
        <begin position="71"/>
        <end position="93"/>
    </location>
</feature>
<gene>
    <name evidence="3" type="ORF">HCJ95_18605</name>
</gene>
<dbReference type="InterPro" id="IPR013429">
    <property type="entry name" value="Regulatory_FmdB_Zinc_ribbon"/>
</dbReference>
<sequence length="93" mass="10145">MTTYEYSCAHCGRFVKRLPMGSAPSALDCPACGSRAGRVYSSPGLIRAPARLTTLREHEERSREEPEVIRRGSAAAPTARPAHPALARLPRSR</sequence>
<dbReference type="SMART" id="SM00834">
    <property type="entry name" value="CxxC_CXXC_SSSS"/>
    <property type="match status" value="1"/>
</dbReference>
<proteinExistence type="predicted"/>
<organism evidence="3 4">
    <name type="scientific">Streptomyces thermoviolaceus subsp. thermoviolaceus</name>
    <dbReference type="NCBI Taxonomy" id="66860"/>
    <lineage>
        <taxon>Bacteria</taxon>
        <taxon>Bacillati</taxon>
        <taxon>Actinomycetota</taxon>
        <taxon>Actinomycetes</taxon>
        <taxon>Kitasatosporales</taxon>
        <taxon>Streptomycetaceae</taxon>
        <taxon>Streptomyces</taxon>
    </lineage>
</organism>
<keyword evidence="4" id="KW-1185">Reference proteome</keyword>
<reference evidence="3 4" key="1">
    <citation type="submission" date="2020-03" db="EMBL/GenBank/DDBJ databases">
        <title>WGS of actinomycetes isolated from Thailand.</title>
        <authorList>
            <person name="Thawai C."/>
        </authorList>
    </citation>
    <scope>NUCLEOTIDE SEQUENCE [LARGE SCALE GENOMIC DNA]</scope>
    <source>
        <strain evidence="3 4">NBRC 13905</strain>
    </source>
</reference>
<evidence type="ECO:0000259" key="2">
    <source>
        <dbReference type="SMART" id="SM00834"/>
    </source>
</evidence>
<feature type="domain" description="Putative regulatory protein FmdB zinc ribbon" evidence="2">
    <location>
        <begin position="1"/>
        <end position="41"/>
    </location>
</feature>
<evidence type="ECO:0000313" key="3">
    <source>
        <dbReference type="EMBL" id="NJP16232.1"/>
    </source>
</evidence>
<comment type="caution">
    <text evidence="3">The sequence shown here is derived from an EMBL/GenBank/DDBJ whole genome shotgun (WGS) entry which is preliminary data.</text>
</comment>
<dbReference type="Pfam" id="PF09723">
    <property type="entry name" value="Zn_ribbon_8"/>
    <property type="match status" value="1"/>
</dbReference>
<feature type="compositionally biased region" description="Basic and acidic residues" evidence="1">
    <location>
        <begin position="55"/>
        <end position="70"/>
    </location>
</feature>
<dbReference type="NCBIfam" id="TIGR02605">
    <property type="entry name" value="CxxC_CxxC_SSSS"/>
    <property type="match status" value="1"/>
</dbReference>
<protein>
    <submittedName>
        <fullName evidence="3">Zinc ribbon domain-containing protein</fullName>
    </submittedName>
</protein>
<dbReference type="Proteomes" id="UP000635996">
    <property type="component" value="Unassembled WGS sequence"/>
</dbReference>
<name>A0ABX0YUD3_STRTL</name>
<dbReference type="EMBL" id="JAATEL010000020">
    <property type="protein sequence ID" value="NJP16232.1"/>
    <property type="molecule type" value="Genomic_DNA"/>
</dbReference>